<reference evidence="2 3" key="1">
    <citation type="journal article" date="2006" name="Science">
        <title>Genome of rice cluster I archaea -- the key methane producers in the rice rhizosphere.</title>
        <authorList>
            <person name="Erkel C."/>
            <person name="Kube M."/>
            <person name="Reinhardt R."/>
            <person name="Liesack W."/>
        </authorList>
    </citation>
    <scope>NUCLEOTIDE SEQUENCE [LARGE SCALE GENOMIC DNA]</scope>
    <source>
        <strain evidence="3">DSM 22066 / NBRC 105507 / MRE50</strain>
    </source>
</reference>
<dbReference type="OrthoDB" id="35385at2157"/>
<accession>Q0W736</accession>
<evidence type="ECO:0000313" key="3">
    <source>
        <dbReference type="Proteomes" id="UP000000663"/>
    </source>
</evidence>
<dbReference type="SUPFAM" id="SSF52833">
    <property type="entry name" value="Thioredoxin-like"/>
    <property type="match status" value="1"/>
</dbReference>
<dbReference type="AlphaFoldDB" id="Q0W736"/>
<dbReference type="CDD" id="cd02947">
    <property type="entry name" value="TRX_family"/>
    <property type="match status" value="1"/>
</dbReference>
<dbReference type="PROSITE" id="PS51257">
    <property type="entry name" value="PROKAR_LIPOPROTEIN"/>
    <property type="match status" value="1"/>
</dbReference>
<dbReference type="RefSeq" id="WP_012036694.1">
    <property type="nucleotide sequence ID" value="NC_009464.1"/>
</dbReference>
<sequence>MRLKALLYLLITGILSISLLASGCTLPRATPAPTGTPVPGSPADAGIPEISDMSPVDTALESRPVFIEFGAPWCFWCELEKPVLEDLSAEYPDIAFYSANADESPRLADDFYVQGIPAMYLIVKKNADGSYVYIDPAGKTSSDRAKSMIRGYRTYDQLKPLMEAAEAAK</sequence>
<protein>
    <submittedName>
        <fullName evidence="2">Thioredoxin-like protein</fullName>
    </submittedName>
</protein>
<dbReference type="KEGG" id="rci:RCIX360"/>
<keyword evidence="3" id="KW-1185">Reference proteome</keyword>
<dbReference type="InterPro" id="IPR013766">
    <property type="entry name" value="Thioredoxin_domain"/>
</dbReference>
<dbReference type="PANTHER" id="PTHR45663">
    <property type="entry name" value="GEO12009P1"/>
    <property type="match status" value="1"/>
</dbReference>
<dbReference type="PROSITE" id="PS51352">
    <property type="entry name" value="THIOREDOXIN_2"/>
    <property type="match status" value="1"/>
</dbReference>
<gene>
    <name evidence="2" type="ORF">RCIX360</name>
</gene>
<dbReference type="GO" id="GO:0005737">
    <property type="term" value="C:cytoplasm"/>
    <property type="evidence" value="ECO:0007669"/>
    <property type="project" value="TreeGrafter"/>
</dbReference>
<proteinExistence type="predicted"/>
<dbReference type="STRING" id="351160.RCIX360"/>
<name>Q0W736_METAR</name>
<dbReference type="Pfam" id="PF00085">
    <property type="entry name" value="Thioredoxin"/>
    <property type="match status" value="1"/>
</dbReference>
<evidence type="ECO:0000259" key="1">
    <source>
        <dbReference type="PROSITE" id="PS51352"/>
    </source>
</evidence>
<dbReference type="PANTHER" id="PTHR45663:SF11">
    <property type="entry name" value="GEO12009P1"/>
    <property type="match status" value="1"/>
</dbReference>
<dbReference type="EMBL" id="AM114193">
    <property type="protein sequence ID" value="CAJ35807.1"/>
    <property type="molecule type" value="Genomic_DNA"/>
</dbReference>
<dbReference type="Proteomes" id="UP000000663">
    <property type="component" value="Chromosome"/>
</dbReference>
<dbReference type="InterPro" id="IPR036249">
    <property type="entry name" value="Thioredoxin-like_sf"/>
</dbReference>
<feature type="domain" description="Thioredoxin" evidence="1">
    <location>
        <begin position="32"/>
        <end position="167"/>
    </location>
</feature>
<evidence type="ECO:0000313" key="2">
    <source>
        <dbReference type="EMBL" id="CAJ35807.1"/>
    </source>
</evidence>
<organism evidence="2 3">
    <name type="scientific">Methanocella arvoryzae (strain DSM 22066 / NBRC 105507 / MRE50)</name>
    <dbReference type="NCBI Taxonomy" id="351160"/>
    <lineage>
        <taxon>Archaea</taxon>
        <taxon>Methanobacteriati</taxon>
        <taxon>Methanobacteriota</taxon>
        <taxon>Stenosarchaea group</taxon>
        <taxon>Methanomicrobia</taxon>
        <taxon>Methanocellales</taxon>
        <taxon>Methanocellaceae</taxon>
        <taxon>Methanocella</taxon>
    </lineage>
</organism>
<dbReference type="eggNOG" id="arCOG01974">
    <property type="taxonomic scope" value="Archaea"/>
</dbReference>
<dbReference type="GO" id="GO:0015035">
    <property type="term" value="F:protein-disulfide reductase activity"/>
    <property type="evidence" value="ECO:0007669"/>
    <property type="project" value="TreeGrafter"/>
</dbReference>
<dbReference type="GeneID" id="5143895"/>
<dbReference type="Gene3D" id="3.40.30.10">
    <property type="entry name" value="Glutaredoxin"/>
    <property type="match status" value="1"/>
</dbReference>